<dbReference type="HOGENOM" id="CLU_007091_3_1_1"/>
<dbReference type="OrthoDB" id="4337792at2759"/>
<dbReference type="PANTHER" id="PTHR31944:SF131">
    <property type="entry name" value="HEME-RESPONSIVE ZINC FINGER TRANSCRIPTION FACTOR HAP1"/>
    <property type="match status" value="1"/>
</dbReference>
<dbReference type="InterPro" id="IPR051430">
    <property type="entry name" value="Fungal_TF_Env_Response"/>
</dbReference>
<dbReference type="GO" id="GO:0005634">
    <property type="term" value="C:nucleus"/>
    <property type="evidence" value="ECO:0007669"/>
    <property type="project" value="TreeGrafter"/>
</dbReference>
<gene>
    <name evidence="9" type="ORF">COCCADRAFT_109800</name>
</gene>
<feature type="region of interest" description="Disordered" evidence="7">
    <location>
        <begin position="65"/>
        <end position="97"/>
    </location>
</feature>
<dbReference type="GO" id="GO:0000978">
    <property type="term" value="F:RNA polymerase II cis-regulatory region sequence-specific DNA binding"/>
    <property type="evidence" value="ECO:0007669"/>
    <property type="project" value="TreeGrafter"/>
</dbReference>
<evidence type="ECO:0000256" key="4">
    <source>
        <dbReference type="ARBA" id="ARBA00023125"/>
    </source>
</evidence>
<evidence type="ECO:0000256" key="5">
    <source>
        <dbReference type="ARBA" id="ARBA00023163"/>
    </source>
</evidence>
<dbReference type="Pfam" id="PF00172">
    <property type="entry name" value="Zn_clus"/>
    <property type="match status" value="1"/>
</dbReference>
<reference evidence="9 10" key="1">
    <citation type="journal article" date="2013" name="PLoS Genet.">
        <title>Comparative genome structure, secondary metabolite, and effector coding capacity across Cochliobolus pathogens.</title>
        <authorList>
            <person name="Condon B.J."/>
            <person name="Leng Y."/>
            <person name="Wu D."/>
            <person name="Bushley K.E."/>
            <person name="Ohm R.A."/>
            <person name="Otillar R."/>
            <person name="Martin J."/>
            <person name="Schackwitz W."/>
            <person name="Grimwood J."/>
            <person name="MohdZainudin N."/>
            <person name="Xue C."/>
            <person name="Wang R."/>
            <person name="Manning V.A."/>
            <person name="Dhillon B."/>
            <person name="Tu Z.J."/>
            <person name="Steffenson B.J."/>
            <person name="Salamov A."/>
            <person name="Sun H."/>
            <person name="Lowry S."/>
            <person name="LaButti K."/>
            <person name="Han J."/>
            <person name="Copeland A."/>
            <person name="Lindquist E."/>
            <person name="Barry K."/>
            <person name="Schmutz J."/>
            <person name="Baker S.E."/>
            <person name="Ciuffetti L.M."/>
            <person name="Grigoriev I.V."/>
            <person name="Zhong S."/>
            <person name="Turgeon B.G."/>
        </authorList>
    </citation>
    <scope>NUCLEOTIDE SEQUENCE [LARGE SCALE GENOMIC DNA]</scope>
    <source>
        <strain evidence="9 10">26-R-13</strain>
    </source>
</reference>
<dbReference type="KEGG" id="bze:COCCADRAFT_109800"/>
<dbReference type="RefSeq" id="XP_007717509.1">
    <property type="nucleotide sequence ID" value="XM_007719319.1"/>
</dbReference>
<dbReference type="GO" id="GO:0008270">
    <property type="term" value="F:zinc ion binding"/>
    <property type="evidence" value="ECO:0007669"/>
    <property type="project" value="InterPro"/>
</dbReference>
<feature type="region of interest" description="Disordered" evidence="7">
    <location>
        <begin position="119"/>
        <end position="138"/>
    </location>
</feature>
<dbReference type="GO" id="GO:0006351">
    <property type="term" value="P:DNA-templated transcription"/>
    <property type="evidence" value="ECO:0007669"/>
    <property type="project" value="InterPro"/>
</dbReference>
<keyword evidence="4" id="KW-0238">DNA-binding</keyword>
<dbReference type="CDD" id="cd12148">
    <property type="entry name" value="fungal_TF_MHR"/>
    <property type="match status" value="1"/>
</dbReference>
<dbReference type="InterPro" id="IPR036864">
    <property type="entry name" value="Zn2-C6_fun-type_DNA-bd_sf"/>
</dbReference>
<evidence type="ECO:0000256" key="7">
    <source>
        <dbReference type="SAM" id="MobiDB-lite"/>
    </source>
</evidence>
<feature type="domain" description="Zn(2)-C6 fungal-type" evidence="8">
    <location>
        <begin position="14"/>
        <end position="44"/>
    </location>
</feature>
<sequence length="742" mass="82878">MAEGPRSRKRPTVSCTLCRRRKVRCNRETPCSNCMRSKTGSCVYETQLSLDQRLDKRALSCIQPQHDVPGPIVGSTMPSRVSTTSSSSSTEHPTDGSNYAAFELEAMRTRITELEDKLSRASSVTTNSPFSDAASTPASTHSVRTFSCLATTVDVLEDTRSPNGASISRSIAHKNRVFGQSHWMNGFVMFRQMLEMIEPHLRAGEMNCVADLQRAKKLARVIKASRSPTWPTQPCRDLPPKPLCDQLVAAYLRTIETIYRVLHIPSFQRAYEEMWTNDTVPSMSFVVMLKLVLAIGATFYDDNMSLRAEATRWVYEAQTWLSSPSFKSQLGIQYLQNSILLLFAREFVGVGEALVWISLGAVYRTAVYIGLHKDPSHLPTMTTLEAEMRRRIWNTVLELSLQMSMMSGGPPLISQEEYNTAPPGNFDDEELLGAGPVAAHDQVFTQTSVAIALRKTLPVRLAILKFLNEIASSGTYEETLHIDGMLRSASKNLRRTLHGYSSGAHLPSQFTLQAVEFMMQRYTTCLHLPFFASGLKDPRFAYSRKATVESSLKICNLAHPVCTDGVCSVGERDLARLCRCGSGFFREYAFNASLFLTKEWTMRVQDDEEDADMMSSPLRAVVEQAASWALDTNQAGETGVKGYLVLCLHKAWIDATKRRANRSDFPMLLVEALRRALDVCVPLLERIASTQVQCLSPYGANELEGVGEGDFQFPAEGTEDWDTVMWETFNMDDIGSFDAFMP</sequence>
<dbReference type="Pfam" id="PF04082">
    <property type="entry name" value="Fungal_trans"/>
    <property type="match status" value="1"/>
</dbReference>
<feature type="compositionally biased region" description="Polar residues" evidence="7">
    <location>
        <begin position="120"/>
        <end position="138"/>
    </location>
</feature>
<dbReference type="SMART" id="SM00906">
    <property type="entry name" value="Fungal_trans"/>
    <property type="match status" value="1"/>
</dbReference>
<evidence type="ECO:0000256" key="1">
    <source>
        <dbReference type="ARBA" id="ARBA00022723"/>
    </source>
</evidence>
<keyword evidence="6" id="KW-0539">Nucleus</keyword>
<dbReference type="SMART" id="SM00066">
    <property type="entry name" value="GAL4"/>
    <property type="match status" value="1"/>
</dbReference>
<evidence type="ECO:0000256" key="2">
    <source>
        <dbReference type="ARBA" id="ARBA00022833"/>
    </source>
</evidence>
<evidence type="ECO:0000259" key="8">
    <source>
        <dbReference type="PROSITE" id="PS50048"/>
    </source>
</evidence>
<evidence type="ECO:0000256" key="3">
    <source>
        <dbReference type="ARBA" id="ARBA00023015"/>
    </source>
</evidence>
<keyword evidence="3" id="KW-0805">Transcription regulation</keyword>
<evidence type="ECO:0000256" key="6">
    <source>
        <dbReference type="ARBA" id="ARBA00023242"/>
    </source>
</evidence>
<organism evidence="9 10">
    <name type="scientific">Cochliobolus carbonum (strain 26-R-13)</name>
    <name type="common">Maize leaf spot fungus</name>
    <name type="synonym">Bipolaris zeicola</name>
    <dbReference type="NCBI Taxonomy" id="930089"/>
    <lineage>
        <taxon>Eukaryota</taxon>
        <taxon>Fungi</taxon>
        <taxon>Dikarya</taxon>
        <taxon>Ascomycota</taxon>
        <taxon>Pezizomycotina</taxon>
        <taxon>Dothideomycetes</taxon>
        <taxon>Pleosporomycetidae</taxon>
        <taxon>Pleosporales</taxon>
        <taxon>Pleosporineae</taxon>
        <taxon>Pleosporaceae</taxon>
        <taxon>Bipolaris</taxon>
    </lineage>
</organism>
<evidence type="ECO:0000313" key="9">
    <source>
        <dbReference type="EMBL" id="EUC28187.1"/>
    </source>
</evidence>
<dbReference type="InterPro" id="IPR007219">
    <property type="entry name" value="XnlR_reg_dom"/>
</dbReference>
<keyword evidence="2" id="KW-0862">Zinc</keyword>
<dbReference type="Proteomes" id="UP000053841">
    <property type="component" value="Unassembled WGS sequence"/>
</dbReference>
<dbReference type="PROSITE" id="PS50048">
    <property type="entry name" value="ZN2_CY6_FUNGAL_2"/>
    <property type="match status" value="1"/>
</dbReference>
<dbReference type="SUPFAM" id="SSF57701">
    <property type="entry name" value="Zn2/Cys6 DNA-binding domain"/>
    <property type="match status" value="1"/>
</dbReference>
<feature type="compositionally biased region" description="Low complexity" evidence="7">
    <location>
        <begin position="75"/>
        <end position="90"/>
    </location>
</feature>
<dbReference type="PANTHER" id="PTHR31944">
    <property type="entry name" value="HEME-RESPONSIVE ZINC FINGER TRANSCRIPTION FACTOR HAP1"/>
    <property type="match status" value="1"/>
</dbReference>
<dbReference type="GO" id="GO:0001228">
    <property type="term" value="F:DNA-binding transcription activator activity, RNA polymerase II-specific"/>
    <property type="evidence" value="ECO:0007669"/>
    <property type="project" value="TreeGrafter"/>
</dbReference>
<dbReference type="GeneID" id="19143971"/>
<accession>W6XLU4</accession>
<proteinExistence type="predicted"/>
<keyword evidence="1" id="KW-0479">Metal-binding</keyword>
<keyword evidence="5" id="KW-0804">Transcription</keyword>
<protein>
    <recommendedName>
        <fullName evidence="8">Zn(2)-C6 fungal-type domain-containing protein</fullName>
    </recommendedName>
</protein>
<dbReference type="Gene3D" id="4.10.240.10">
    <property type="entry name" value="Zn(2)-C6 fungal-type DNA-binding domain"/>
    <property type="match status" value="1"/>
</dbReference>
<dbReference type="AlphaFoldDB" id="W6XLU4"/>
<dbReference type="PROSITE" id="PS00463">
    <property type="entry name" value="ZN2_CY6_FUNGAL_1"/>
    <property type="match status" value="1"/>
</dbReference>
<evidence type="ECO:0000313" key="10">
    <source>
        <dbReference type="Proteomes" id="UP000053841"/>
    </source>
</evidence>
<name>W6XLU4_COCC2</name>
<dbReference type="EMBL" id="KI964835">
    <property type="protein sequence ID" value="EUC28187.1"/>
    <property type="molecule type" value="Genomic_DNA"/>
</dbReference>
<dbReference type="CDD" id="cd00067">
    <property type="entry name" value="GAL4"/>
    <property type="match status" value="1"/>
</dbReference>
<dbReference type="STRING" id="930089.W6XLU4"/>
<keyword evidence="10" id="KW-1185">Reference proteome</keyword>
<dbReference type="InterPro" id="IPR001138">
    <property type="entry name" value="Zn2Cys6_DnaBD"/>
</dbReference>
<dbReference type="eggNOG" id="ENOG502SJVT">
    <property type="taxonomic scope" value="Eukaryota"/>
</dbReference>